<dbReference type="PRINTS" id="PR01243">
    <property type="entry name" value="NUCDPKINASE"/>
</dbReference>
<keyword evidence="11" id="KW-1185">Reference proteome</keyword>
<dbReference type="GO" id="GO:0006241">
    <property type="term" value="P:CTP biosynthetic process"/>
    <property type="evidence" value="ECO:0007669"/>
    <property type="project" value="InterPro"/>
</dbReference>
<dbReference type="SMART" id="SM00562">
    <property type="entry name" value="NDK"/>
    <property type="match status" value="1"/>
</dbReference>
<evidence type="ECO:0000256" key="3">
    <source>
        <dbReference type="ARBA" id="ARBA00022679"/>
    </source>
</evidence>
<comment type="similarity">
    <text evidence="1 7 8">Belongs to the NDK family.</text>
</comment>
<dbReference type="GO" id="GO:0006228">
    <property type="term" value="P:UTP biosynthetic process"/>
    <property type="evidence" value="ECO:0007669"/>
    <property type="project" value="InterPro"/>
</dbReference>
<dbReference type="NCBIfam" id="NF001908">
    <property type="entry name" value="PRK00668.1"/>
    <property type="match status" value="1"/>
</dbReference>
<dbReference type="Proteomes" id="UP000182761">
    <property type="component" value="Unassembled WGS sequence"/>
</dbReference>
<dbReference type="SUPFAM" id="SSF54919">
    <property type="entry name" value="Nucleoside diphosphate kinase, NDK"/>
    <property type="match status" value="1"/>
</dbReference>
<dbReference type="AlphaFoldDB" id="A0A0X3AMW0"/>
<dbReference type="GO" id="GO:0006183">
    <property type="term" value="P:GTP biosynthetic process"/>
    <property type="evidence" value="ECO:0007669"/>
    <property type="project" value="InterPro"/>
</dbReference>
<name>A0A0X3AMW0_9FLAO</name>
<dbReference type="GO" id="GO:0005524">
    <property type="term" value="F:ATP binding"/>
    <property type="evidence" value="ECO:0007669"/>
    <property type="project" value="UniProtKB-KW"/>
</dbReference>
<dbReference type="CDD" id="cd04413">
    <property type="entry name" value="NDPk_I"/>
    <property type="match status" value="1"/>
</dbReference>
<keyword evidence="2" id="KW-0597">Phosphoprotein</keyword>
<evidence type="ECO:0000256" key="2">
    <source>
        <dbReference type="ARBA" id="ARBA00022553"/>
    </source>
</evidence>
<dbReference type="RefSeq" id="WP_055424460.1">
    <property type="nucleotide sequence ID" value="NZ_FCOR01000001.1"/>
</dbReference>
<feature type="domain" description="Nucleoside diphosphate kinase-like" evidence="9">
    <location>
        <begin position="4"/>
        <end position="141"/>
    </location>
</feature>
<protein>
    <submittedName>
        <fullName evidence="10">Nucleoside diphosphate kinase</fullName>
    </submittedName>
</protein>
<feature type="binding site" evidence="7">
    <location>
        <position position="12"/>
    </location>
    <ligand>
        <name>ATP</name>
        <dbReference type="ChEBI" id="CHEBI:30616"/>
    </ligand>
</feature>
<keyword evidence="3" id="KW-0808">Transferase</keyword>
<evidence type="ECO:0000259" key="9">
    <source>
        <dbReference type="SMART" id="SM00562"/>
    </source>
</evidence>
<dbReference type="InterPro" id="IPR001564">
    <property type="entry name" value="Nucleoside_diP_kinase"/>
</dbReference>
<evidence type="ECO:0000313" key="11">
    <source>
        <dbReference type="Proteomes" id="UP000182761"/>
    </source>
</evidence>
<dbReference type="PROSITE" id="PS51374">
    <property type="entry name" value="NDPK_LIKE"/>
    <property type="match status" value="1"/>
</dbReference>
<feature type="binding site" evidence="7">
    <location>
        <position position="115"/>
    </location>
    <ligand>
        <name>ATP</name>
        <dbReference type="ChEBI" id="CHEBI:30616"/>
    </ligand>
</feature>
<organism evidence="10 11">
    <name type="scientific">Apibacter mensalis</name>
    <dbReference type="NCBI Taxonomy" id="1586267"/>
    <lineage>
        <taxon>Bacteria</taxon>
        <taxon>Pseudomonadati</taxon>
        <taxon>Bacteroidota</taxon>
        <taxon>Flavobacteriia</taxon>
        <taxon>Flavobacteriales</taxon>
        <taxon>Weeksellaceae</taxon>
        <taxon>Apibacter</taxon>
    </lineage>
</organism>
<feature type="binding site" evidence="7">
    <location>
        <position position="60"/>
    </location>
    <ligand>
        <name>ATP</name>
        <dbReference type="ChEBI" id="CHEBI:30616"/>
    </ligand>
</feature>
<evidence type="ECO:0000256" key="6">
    <source>
        <dbReference type="ARBA" id="ARBA00022840"/>
    </source>
</evidence>
<evidence type="ECO:0000256" key="7">
    <source>
        <dbReference type="PROSITE-ProRule" id="PRU00706"/>
    </source>
</evidence>
<dbReference type="InterPro" id="IPR034907">
    <property type="entry name" value="NDK-like_dom"/>
</dbReference>
<evidence type="ECO:0000256" key="5">
    <source>
        <dbReference type="ARBA" id="ARBA00022777"/>
    </source>
</evidence>
<dbReference type="Pfam" id="PF00334">
    <property type="entry name" value="NDK"/>
    <property type="match status" value="1"/>
</dbReference>
<reference evidence="10 11" key="1">
    <citation type="submission" date="2016-01" db="EMBL/GenBank/DDBJ databases">
        <authorList>
            <person name="McClelland M."/>
            <person name="Jain A."/>
            <person name="Saraogi P."/>
            <person name="Mendelson R."/>
            <person name="Westerman R."/>
            <person name="SanMiguel P."/>
            <person name="Csonka L."/>
        </authorList>
    </citation>
    <scope>NUCLEOTIDE SEQUENCE [LARGE SCALE GENOMIC DNA]</scope>
    <source>
        <strain evidence="10 11">R-53146</strain>
    </source>
</reference>
<feature type="binding site" evidence="7">
    <location>
        <position position="94"/>
    </location>
    <ligand>
        <name>ATP</name>
        <dbReference type="ChEBI" id="CHEBI:30616"/>
    </ligand>
</feature>
<dbReference type="PANTHER" id="PTHR46161:SF3">
    <property type="entry name" value="NUCLEOSIDE DIPHOSPHATE KINASE DDB_G0292928-RELATED"/>
    <property type="match status" value="1"/>
</dbReference>
<dbReference type="NCBIfam" id="NF011116">
    <property type="entry name" value="PRK14545.1"/>
    <property type="match status" value="1"/>
</dbReference>
<dbReference type="STRING" id="1586267.GCA_001418685_00028"/>
<keyword evidence="4" id="KW-0547">Nucleotide-binding</keyword>
<keyword evidence="5 10" id="KW-0418">Kinase</keyword>
<dbReference type="PANTHER" id="PTHR46161">
    <property type="entry name" value="NUCLEOSIDE DIPHOSPHATE KINASE"/>
    <property type="match status" value="1"/>
</dbReference>
<gene>
    <name evidence="10" type="ORF">Ga0061079_10129</name>
</gene>
<feature type="binding site" evidence="7">
    <location>
        <position position="88"/>
    </location>
    <ligand>
        <name>ATP</name>
        <dbReference type="ChEBI" id="CHEBI:30616"/>
    </ligand>
</feature>
<dbReference type="Gene3D" id="3.30.70.141">
    <property type="entry name" value="Nucleoside diphosphate kinase-like domain"/>
    <property type="match status" value="1"/>
</dbReference>
<evidence type="ECO:0000256" key="1">
    <source>
        <dbReference type="ARBA" id="ARBA00008142"/>
    </source>
</evidence>
<accession>A0A0X3AMW0</accession>
<dbReference type="GO" id="GO:0004550">
    <property type="term" value="F:nucleoside diphosphate kinase activity"/>
    <property type="evidence" value="ECO:0007669"/>
    <property type="project" value="InterPro"/>
</dbReference>
<dbReference type="InterPro" id="IPR036850">
    <property type="entry name" value="NDK-like_dom_sf"/>
</dbReference>
<evidence type="ECO:0000256" key="8">
    <source>
        <dbReference type="RuleBase" id="RU004011"/>
    </source>
</evidence>
<evidence type="ECO:0000313" key="10">
    <source>
        <dbReference type="EMBL" id="CVK15218.1"/>
    </source>
</evidence>
<keyword evidence="6" id="KW-0067">ATP-binding</keyword>
<evidence type="ECO:0000256" key="4">
    <source>
        <dbReference type="ARBA" id="ARBA00022741"/>
    </source>
</evidence>
<sequence length="143" mass="15822">MSISNFTLTMIKPDAVSKGLTGSILKDITDAGFSIIALKLTSLTLTDAQRFYSIHQGKPFYEDLIQFMTSGPIVAAVLKKENAVESFRKLIGSTNPDQAEEGTLRKKYAESTQRNAVHGSDSDENATIEAHFHFADREIFFCL</sequence>
<feature type="binding site" evidence="7">
    <location>
        <position position="105"/>
    </location>
    <ligand>
        <name>ATP</name>
        <dbReference type="ChEBI" id="CHEBI:30616"/>
    </ligand>
</feature>
<dbReference type="EMBL" id="FCOR01000001">
    <property type="protein sequence ID" value="CVK15218.1"/>
    <property type="molecule type" value="Genomic_DNA"/>
</dbReference>
<proteinExistence type="inferred from homology"/>
<feature type="active site" description="Pros-phosphohistidine intermediate" evidence="7">
    <location>
        <position position="118"/>
    </location>
</feature>